<keyword evidence="1" id="KW-0472">Membrane</keyword>
<keyword evidence="1" id="KW-1133">Transmembrane helix</keyword>
<evidence type="ECO:0000313" key="2">
    <source>
        <dbReference type="EMBL" id="MCM1989149.1"/>
    </source>
</evidence>
<keyword evidence="1" id="KW-0812">Transmembrane</keyword>
<dbReference type="EMBL" id="JAGSOJ010000001">
    <property type="protein sequence ID" value="MCM1989149.1"/>
    <property type="molecule type" value="Genomic_DNA"/>
</dbReference>
<feature type="transmembrane region" description="Helical" evidence="1">
    <location>
        <begin position="6"/>
        <end position="26"/>
    </location>
</feature>
<proteinExistence type="predicted"/>
<name>A0A9J6NZW1_9CLOT</name>
<dbReference type="Proteomes" id="UP001056429">
    <property type="component" value="Unassembled WGS sequence"/>
</dbReference>
<protein>
    <submittedName>
        <fullName evidence="2">Uncharacterized protein</fullName>
    </submittedName>
</protein>
<comment type="caution">
    <text evidence="2">The sequence shown here is derived from an EMBL/GenBank/DDBJ whole genome shotgun (WGS) entry which is preliminary data.</text>
</comment>
<gene>
    <name evidence="2" type="ORF">KDK92_05305</name>
</gene>
<evidence type="ECO:0000256" key="1">
    <source>
        <dbReference type="SAM" id="Phobius"/>
    </source>
</evidence>
<accession>A0A9J6NZW1</accession>
<sequence length="241" mass="28437">MRKLLDRWWIFVCGGITIFLLGLFIMNDLGMRMDERGNAKKYMKKIGDNVHPMLENIKIHADGNEYEVIIINSYFVNKHFDTDPFRLKTYLFQGRVDLNYYILKKGSEPLDEDYGHWCLTTTIPVKRDSIFGEYHIDGKLVSEVVWYNHVFHSVIYEFLDDYISNKNIEIIKEYRSKAMEKEDFEHENTLVFNNDGELKEEGKILISFITSDKVGKIKVTAKFEIKSTLGEKNLYITTERM</sequence>
<keyword evidence="3" id="KW-1185">Reference proteome</keyword>
<reference evidence="2" key="2">
    <citation type="submission" date="2021-04" db="EMBL/GenBank/DDBJ databases">
        <authorList>
            <person name="Dong X."/>
        </authorList>
    </citation>
    <scope>NUCLEOTIDE SEQUENCE</scope>
    <source>
        <strain evidence="2">ZWT</strain>
    </source>
</reference>
<reference evidence="2" key="1">
    <citation type="journal article" date="2021" name="mSystems">
        <title>Bacteria and Archaea Synergistically Convert Glycine Betaine to Biogenic Methane in the Formosa Cold Seep of the South China Sea.</title>
        <authorList>
            <person name="Li L."/>
            <person name="Zhang W."/>
            <person name="Zhang S."/>
            <person name="Song L."/>
            <person name="Sun Q."/>
            <person name="Zhang H."/>
            <person name="Xiang H."/>
            <person name="Dong X."/>
        </authorList>
    </citation>
    <scope>NUCLEOTIDE SEQUENCE</scope>
    <source>
        <strain evidence="2">ZWT</strain>
    </source>
</reference>
<dbReference type="RefSeq" id="WP_250858056.1">
    <property type="nucleotide sequence ID" value="NZ_JAGSOJ010000001.1"/>
</dbReference>
<dbReference type="AlphaFoldDB" id="A0A9J6NZW1"/>
<organism evidence="2 3">
    <name type="scientific">Oceanirhabdus seepicola</name>
    <dbReference type="NCBI Taxonomy" id="2828781"/>
    <lineage>
        <taxon>Bacteria</taxon>
        <taxon>Bacillati</taxon>
        <taxon>Bacillota</taxon>
        <taxon>Clostridia</taxon>
        <taxon>Eubacteriales</taxon>
        <taxon>Clostridiaceae</taxon>
        <taxon>Oceanirhabdus</taxon>
    </lineage>
</organism>
<evidence type="ECO:0000313" key="3">
    <source>
        <dbReference type="Proteomes" id="UP001056429"/>
    </source>
</evidence>